<reference evidence="4" key="1">
    <citation type="submission" date="2015-09" db="EMBL/GenBank/DDBJ databases">
        <authorList>
            <consortium name="Pathogen Informatics"/>
        </authorList>
    </citation>
    <scope>NUCLEOTIDE SEQUENCE [LARGE SCALE GENOMIC DNA]</scope>
    <source>
        <strain evidence="4">Lake Konstanz</strain>
    </source>
</reference>
<dbReference type="Proteomes" id="UP000051952">
    <property type="component" value="Unassembled WGS sequence"/>
</dbReference>
<evidence type="ECO:0000313" key="3">
    <source>
        <dbReference type="EMBL" id="CUI15160.1"/>
    </source>
</evidence>
<dbReference type="EMBL" id="CYKH01001850">
    <property type="protein sequence ID" value="CUI15160.1"/>
    <property type="molecule type" value="Genomic_DNA"/>
</dbReference>
<proteinExistence type="predicted"/>
<feature type="coiled-coil region" evidence="1">
    <location>
        <begin position="40"/>
        <end position="67"/>
    </location>
</feature>
<dbReference type="VEuPathDB" id="TriTrypDB:BSAL_27770"/>
<accession>A0A0S4KKN3</accession>
<organism evidence="3 4">
    <name type="scientific">Bodo saltans</name>
    <name type="common">Flagellated protozoan</name>
    <dbReference type="NCBI Taxonomy" id="75058"/>
    <lineage>
        <taxon>Eukaryota</taxon>
        <taxon>Discoba</taxon>
        <taxon>Euglenozoa</taxon>
        <taxon>Kinetoplastea</taxon>
        <taxon>Metakinetoplastina</taxon>
        <taxon>Eubodonida</taxon>
        <taxon>Bodonidae</taxon>
        <taxon>Bodo</taxon>
    </lineage>
</organism>
<dbReference type="AlphaFoldDB" id="A0A0S4KKN3"/>
<evidence type="ECO:0000256" key="2">
    <source>
        <dbReference type="SAM" id="MobiDB-lite"/>
    </source>
</evidence>
<gene>
    <name evidence="3" type="ORF">BSAL_27770</name>
</gene>
<keyword evidence="1" id="KW-0175">Coiled coil</keyword>
<dbReference type="OMA" id="YYARWRR"/>
<sequence length="499" mass="57842">MDFAFLDRVFPPPGTMYSGNRQVQLEQTLTISGAPLVDCLAAMMQMIRSQQRMIDDLQGQIENQSQDQIQRIERLERYVSHLTVDLKLDERPVAAYGQGAMPTMADAVRTVEYRLTQLENKRRQSLLAQVVRIADDARRRDAFQQWSLVARAKGMMRDLTMGQSKRTRQRYFQKWMRFLATAKADQVNKRRIRALNYLSTKNVVQRYYDKWRRFIEISQETKVRMRLETAMKVEGMASVSNRALARQYFSKLVYFVAECRTMQFRVKQVLGMEQQRSRAIAVSYFQKWISHHALVQLFRSRSAVVNTQSSRAFRALAQRYLEKWKVCSQRRIVRRQTRSVVPRLHHAQLIILARRYFAKLETFARLNAERREKEAMQLAIQQLARRCDSLGIQLDLGLQTLSHTNGVLSKVLEHVSFNSSWERKQTSQSPPRETARHSSESVVVSTTEVVQTSLRGGGWGDSDLDAWVAGSGRPGAQSAEDLLLQLRTRLQKVNEPSSY</sequence>
<keyword evidence="4" id="KW-1185">Reference proteome</keyword>
<evidence type="ECO:0000256" key="1">
    <source>
        <dbReference type="SAM" id="Coils"/>
    </source>
</evidence>
<feature type="region of interest" description="Disordered" evidence="2">
    <location>
        <begin position="420"/>
        <end position="442"/>
    </location>
</feature>
<name>A0A0S4KKN3_BODSA</name>
<protein>
    <submittedName>
        <fullName evidence="3">Uncharacterized protein</fullName>
    </submittedName>
</protein>
<feature type="compositionally biased region" description="Polar residues" evidence="2">
    <location>
        <begin position="420"/>
        <end position="431"/>
    </location>
</feature>
<evidence type="ECO:0000313" key="4">
    <source>
        <dbReference type="Proteomes" id="UP000051952"/>
    </source>
</evidence>